<evidence type="ECO:0000313" key="2">
    <source>
        <dbReference type="EMBL" id="KZR99345.1"/>
    </source>
</evidence>
<feature type="non-terminal residue" evidence="2">
    <location>
        <position position="152"/>
    </location>
</feature>
<comment type="caution">
    <text evidence="2">The sequence shown here is derived from an EMBL/GenBank/DDBJ whole genome shotgun (WGS) entry which is preliminary data.</text>
</comment>
<organism evidence="2 3">
    <name type="scientific">Daphnia magna</name>
    <dbReference type="NCBI Taxonomy" id="35525"/>
    <lineage>
        <taxon>Eukaryota</taxon>
        <taxon>Metazoa</taxon>
        <taxon>Ecdysozoa</taxon>
        <taxon>Arthropoda</taxon>
        <taxon>Crustacea</taxon>
        <taxon>Branchiopoda</taxon>
        <taxon>Diplostraca</taxon>
        <taxon>Cladocera</taxon>
        <taxon>Anomopoda</taxon>
        <taxon>Daphniidae</taxon>
        <taxon>Daphnia</taxon>
    </lineage>
</organism>
<evidence type="ECO:0000259" key="1">
    <source>
        <dbReference type="Pfam" id="PF17803"/>
    </source>
</evidence>
<sequence length="152" mass="15592">GANNSSTLTLSGTQSQINAALATVTYQGNANFNGSDTLTMLSTDSGSTPLSDSDTVAISVTAVNGAPVLAGVSTLAYTENDAAVAIHTAITVADVDHSSLSAATVSITGGFADGRRCVELCGRQRQHGQYCGQLGQRQWRDEPELGRGHGHV</sequence>
<dbReference type="EMBL" id="LRGB01013919">
    <property type="protein sequence ID" value="KZR99345.1"/>
    <property type="molecule type" value="Genomic_DNA"/>
</dbReference>
<evidence type="ECO:0000313" key="3">
    <source>
        <dbReference type="Proteomes" id="UP000076858"/>
    </source>
</evidence>
<accession>A0A164GTQ3</accession>
<proteinExistence type="predicted"/>
<protein>
    <recommendedName>
        <fullName evidence="1">RapA2 cadherin-like domain-containing protein</fullName>
    </recommendedName>
</protein>
<dbReference type="AlphaFoldDB" id="A0A164GTQ3"/>
<name>A0A164GTQ3_9CRUS</name>
<dbReference type="InterPro" id="IPR040853">
    <property type="entry name" value="RapA2_cadherin-like"/>
</dbReference>
<feature type="domain" description="RapA2 cadherin-like" evidence="1">
    <location>
        <begin position="55"/>
        <end position="109"/>
    </location>
</feature>
<dbReference type="Proteomes" id="UP000076858">
    <property type="component" value="Unassembled WGS sequence"/>
</dbReference>
<gene>
    <name evidence="2" type="ORF">APZ42_004821</name>
</gene>
<feature type="non-terminal residue" evidence="2">
    <location>
        <position position="1"/>
    </location>
</feature>
<keyword evidence="3" id="KW-1185">Reference proteome</keyword>
<dbReference type="Pfam" id="PF17803">
    <property type="entry name" value="Cadherin_4"/>
    <property type="match status" value="1"/>
</dbReference>
<reference evidence="2 3" key="1">
    <citation type="submission" date="2016-03" db="EMBL/GenBank/DDBJ databases">
        <title>EvidentialGene: Evidence-directed Construction of Genes on Genomes.</title>
        <authorList>
            <person name="Gilbert D.G."/>
            <person name="Choi J.-H."/>
            <person name="Mockaitis K."/>
            <person name="Colbourne J."/>
            <person name="Pfrender M."/>
        </authorList>
    </citation>
    <scope>NUCLEOTIDE SEQUENCE [LARGE SCALE GENOMIC DNA]</scope>
    <source>
        <strain evidence="2 3">Xinb3</strain>
        <tissue evidence="2">Complete organism</tissue>
    </source>
</reference>